<dbReference type="EMBL" id="BSSA01000014">
    <property type="protein sequence ID" value="GLW71882.1"/>
    <property type="molecule type" value="Genomic_DNA"/>
</dbReference>
<comment type="caution">
    <text evidence="1">The sequence shown here is derived from an EMBL/GenBank/DDBJ whole genome shotgun (WGS) entry which is preliminary data.</text>
</comment>
<proteinExistence type="predicted"/>
<reference evidence="1" key="1">
    <citation type="submission" date="2023-02" db="EMBL/GenBank/DDBJ databases">
        <title>Kitasatospora phosalacinea NBRC 14627.</title>
        <authorList>
            <person name="Ichikawa N."/>
            <person name="Sato H."/>
            <person name="Tonouchi N."/>
        </authorList>
    </citation>
    <scope>NUCLEOTIDE SEQUENCE</scope>
    <source>
        <strain evidence="1">NBRC 14627</strain>
    </source>
</reference>
<accession>A0A9W6V448</accession>
<evidence type="ECO:0000313" key="2">
    <source>
        <dbReference type="Proteomes" id="UP001165041"/>
    </source>
</evidence>
<gene>
    <name evidence="1" type="ORF">Kpho02_41810</name>
</gene>
<dbReference type="Proteomes" id="UP001165041">
    <property type="component" value="Unassembled WGS sequence"/>
</dbReference>
<protein>
    <submittedName>
        <fullName evidence="1">Uncharacterized protein</fullName>
    </submittedName>
</protein>
<evidence type="ECO:0000313" key="1">
    <source>
        <dbReference type="EMBL" id="GLW71882.1"/>
    </source>
</evidence>
<dbReference type="RefSeq" id="WP_285737624.1">
    <property type="nucleotide sequence ID" value="NZ_BSSA01000014.1"/>
</dbReference>
<organism evidence="1 2">
    <name type="scientific">Kitasatospora phosalacinea</name>
    <dbReference type="NCBI Taxonomy" id="2065"/>
    <lineage>
        <taxon>Bacteria</taxon>
        <taxon>Bacillati</taxon>
        <taxon>Actinomycetota</taxon>
        <taxon>Actinomycetes</taxon>
        <taxon>Kitasatosporales</taxon>
        <taxon>Streptomycetaceae</taxon>
        <taxon>Kitasatospora</taxon>
    </lineage>
</organism>
<dbReference type="AlphaFoldDB" id="A0A9W6V448"/>
<sequence>MGPWTFSAPLPTPEPPAVDAFLSAVDRTTNGNTLLLTAECDPPLTAQDGRAALPALLRSDLFDPLLRGADARRGWHNLTDGSRPHELPLLRRDFRAALAPLDRAGFLARLRRMLREAWSPYRHRLPAAQAERLVGDFARELLGPDGRDDPDGRDAPAWSFAAVGPDFLRCAHYPDDAPEPWPTYFDGCGNDTATLAHRGRTLHLLLTNGSP</sequence>
<name>A0A9W6V448_9ACTN</name>